<protein>
    <submittedName>
        <fullName evidence="2">Anthranilate/para-aminobenzoate synthases component I</fullName>
    </submittedName>
</protein>
<dbReference type="PRINTS" id="PR00095">
    <property type="entry name" value="ANTSNTHASEI"/>
</dbReference>
<name>Q2YZL8_9BACT</name>
<sequence length="326" mass="37453">MASQLEWQYLKNSFMTFEYLNELGSKREPFLFICDFKAEKLQVVLLKDLQNADIEFCIDENYEKKEHEHTLKKTPKSFAEYKKKFDFVIEKIKSGDTYLLNLTQPTKIDINLTLKQIYKNANAHYKLRYKDEFVCFSPEKFIQLKGDKIHTYPMKGTIDASLPHAEQSILANEKEMAEHIMVVDLLRNDLSIVAKNVRVEKFRYVQTIEAGEKKLLQVSSHISGYVGESWHVEIGTILKSLLPAGSISGAPKKSTLEIIDEVEGYDRGYFSGVFGVYDGITLDSGVMIRFIQKSENTYIYKSGGGITLDSDANLEYNELQDKIYLP</sequence>
<dbReference type="NCBIfam" id="NF005486">
    <property type="entry name" value="PRK07093.1"/>
    <property type="match status" value="1"/>
</dbReference>
<accession>Q2YZL8</accession>
<feature type="domain" description="Chorismate-utilising enzyme C-terminal" evidence="1">
    <location>
        <begin position="78"/>
        <end position="322"/>
    </location>
</feature>
<gene>
    <name evidence="2" type="primary">trpE</name>
</gene>
<organism evidence="2">
    <name type="scientific">uncultured Campylobacterota bacterium</name>
    <dbReference type="NCBI Taxonomy" id="120858"/>
    <lineage>
        <taxon>Bacteria</taxon>
        <taxon>Pseudomonadati</taxon>
        <taxon>Campylobacterota</taxon>
        <taxon>environmental samples</taxon>
    </lineage>
</organism>
<evidence type="ECO:0000313" key="2">
    <source>
        <dbReference type="EMBL" id="CAI78770.1"/>
    </source>
</evidence>
<dbReference type="SUPFAM" id="SSF56322">
    <property type="entry name" value="ADC synthase"/>
    <property type="match status" value="1"/>
</dbReference>
<dbReference type="GO" id="GO:0000162">
    <property type="term" value="P:L-tryptophan biosynthetic process"/>
    <property type="evidence" value="ECO:0007669"/>
    <property type="project" value="TreeGrafter"/>
</dbReference>
<dbReference type="Pfam" id="PF00425">
    <property type="entry name" value="Chorismate_bind"/>
    <property type="match status" value="1"/>
</dbReference>
<dbReference type="PANTHER" id="PTHR11236">
    <property type="entry name" value="AMINOBENZOATE/ANTHRANILATE SYNTHASE"/>
    <property type="match status" value="1"/>
</dbReference>
<dbReference type="PANTHER" id="PTHR11236:SF50">
    <property type="entry name" value="AMINODEOXYCHORISMATE SYNTHASE COMPONENT 1"/>
    <property type="match status" value="1"/>
</dbReference>
<dbReference type="InterPro" id="IPR015890">
    <property type="entry name" value="Chorismate_C"/>
</dbReference>
<dbReference type="InterPro" id="IPR019999">
    <property type="entry name" value="Anth_synth_I-like"/>
</dbReference>
<dbReference type="AlphaFoldDB" id="Q2YZL8"/>
<evidence type="ECO:0000259" key="1">
    <source>
        <dbReference type="Pfam" id="PF00425"/>
    </source>
</evidence>
<dbReference type="GO" id="GO:0046820">
    <property type="term" value="F:4-amino-4-deoxychorismate synthase activity"/>
    <property type="evidence" value="ECO:0007669"/>
    <property type="project" value="TreeGrafter"/>
</dbReference>
<dbReference type="EMBL" id="AJ937769">
    <property type="protein sequence ID" value="CAI78770.1"/>
    <property type="molecule type" value="Genomic_DNA"/>
</dbReference>
<dbReference type="InterPro" id="IPR005801">
    <property type="entry name" value="ADC_synthase"/>
</dbReference>
<reference evidence="2" key="1">
    <citation type="journal article" date="2005" name="Environ. Microbiol.">
        <title>Lateral gene transfer and phylogenetic assignment of environmental fosmid clones.</title>
        <authorList>
            <person name="Nesbo C.L."/>
            <person name="Boucher Y."/>
            <person name="Dlutek M."/>
            <person name="Doolittle F.W."/>
        </authorList>
    </citation>
    <scope>NUCLEOTIDE SEQUENCE</scope>
</reference>
<proteinExistence type="predicted"/>
<dbReference type="Gene3D" id="3.60.120.10">
    <property type="entry name" value="Anthranilate synthase"/>
    <property type="match status" value="1"/>
</dbReference>